<evidence type="ECO:0000256" key="4">
    <source>
        <dbReference type="ARBA" id="ARBA00022989"/>
    </source>
</evidence>
<evidence type="ECO:0000313" key="7">
    <source>
        <dbReference type="EMBL" id="MBW3098953.1"/>
    </source>
</evidence>
<evidence type="ECO:0000256" key="1">
    <source>
        <dbReference type="ARBA" id="ARBA00004651"/>
    </source>
</evidence>
<dbReference type="PANTHER" id="PTHR32196">
    <property type="entry name" value="ABC TRANSPORTER PERMEASE PROTEIN YPHD-RELATED-RELATED"/>
    <property type="match status" value="1"/>
</dbReference>
<gene>
    <name evidence="7" type="ORF">KY465_16860</name>
</gene>
<evidence type="ECO:0000256" key="2">
    <source>
        <dbReference type="ARBA" id="ARBA00022475"/>
    </source>
</evidence>
<feature type="transmembrane region" description="Helical" evidence="6">
    <location>
        <begin position="95"/>
        <end position="117"/>
    </location>
</feature>
<keyword evidence="5 6" id="KW-0472">Membrane</keyword>
<feature type="transmembrane region" description="Helical" evidence="6">
    <location>
        <begin position="124"/>
        <end position="142"/>
    </location>
</feature>
<comment type="subcellular location">
    <subcellularLocation>
        <location evidence="1">Cell membrane</location>
        <topology evidence="1">Multi-pass membrane protein</topology>
    </subcellularLocation>
</comment>
<feature type="transmembrane region" description="Helical" evidence="6">
    <location>
        <begin position="268"/>
        <end position="290"/>
    </location>
</feature>
<dbReference type="InterPro" id="IPR001851">
    <property type="entry name" value="ABC_transp_permease"/>
</dbReference>
<sequence length="445" mass="46289">MAERGSSTNAYLLVPIILIAALLGTAVIRGPNLVSESGIGSAIIVAAPLILATYALMVLAVTGRSTVDLAVGPLLAFINVVIVKLSTAGYLTSPIATFIVALGLGMLYQLLFALIVIWVRVQPIIVALSGFLALTGINLVIMPRPGGVAPAFMSDWGLGTSIFSPVLLILALATAGWYLFTATTFYSNLKMMGYDERAAWTSGVKTSTVRIGAHLIAGIYVGLGAICYTALISSGDPTQGQNMTLTAVTALVLGGVALSGGRGGAIGALMGAVSLWLIGYVLATFNFGAIQAFMTQMVYGVILVLSLLLTLLVPLISRYVSFISPWSAFLVLALVVIGIMLQVTTYGAFETLEPVVASATLADRYFLLPPARVAADGLAFSPIQGFALLAGLAAIAFVFTARLVNAEAGARTMGLFLYLFVAVLLTALFVAILLQPESLLFGAAP</sequence>
<dbReference type="CDD" id="cd06579">
    <property type="entry name" value="TM_PBP1_transp_AraH_like"/>
    <property type="match status" value="1"/>
</dbReference>
<comment type="caution">
    <text evidence="7">The sequence shown here is derived from an EMBL/GenBank/DDBJ whole genome shotgun (WGS) entry which is preliminary data.</text>
</comment>
<feature type="transmembrane region" description="Helical" evidence="6">
    <location>
        <begin position="296"/>
        <end position="316"/>
    </location>
</feature>
<reference evidence="7" key="1">
    <citation type="submission" date="2021-07" db="EMBL/GenBank/DDBJ databases">
        <title>Pseudohoeflea marina sp. nov. a polyhydroxyalcanoate-producing bacterium.</title>
        <authorList>
            <person name="Zheng W."/>
            <person name="Yu S."/>
            <person name="Huang Y."/>
        </authorList>
    </citation>
    <scope>NUCLEOTIDE SEQUENCE</scope>
    <source>
        <strain evidence="7">DP4N28-3</strain>
    </source>
</reference>
<feature type="transmembrane region" description="Helical" evidence="6">
    <location>
        <begin position="328"/>
        <end position="349"/>
    </location>
</feature>
<name>A0ABS6WSL2_9HYPH</name>
<feature type="transmembrane region" description="Helical" evidence="6">
    <location>
        <begin position="42"/>
        <end position="62"/>
    </location>
</feature>
<evidence type="ECO:0000256" key="5">
    <source>
        <dbReference type="ARBA" id="ARBA00023136"/>
    </source>
</evidence>
<feature type="transmembrane region" description="Helical" evidence="6">
    <location>
        <begin position="383"/>
        <end position="404"/>
    </location>
</feature>
<evidence type="ECO:0000256" key="6">
    <source>
        <dbReference type="SAM" id="Phobius"/>
    </source>
</evidence>
<dbReference type="Proteomes" id="UP001430804">
    <property type="component" value="Unassembled WGS sequence"/>
</dbReference>
<evidence type="ECO:0000256" key="3">
    <source>
        <dbReference type="ARBA" id="ARBA00022692"/>
    </source>
</evidence>
<feature type="transmembrane region" description="Helical" evidence="6">
    <location>
        <begin position="416"/>
        <end position="435"/>
    </location>
</feature>
<keyword evidence="2" id="KW-1003">Cell membrane</keyword>
<proteinExistence type="predicted"/>
<accession>A0ABS6WSL2</accession>
<keyword evidence="3 6" id="KW-0812">Transmembrane</keyword>
<evidence type="ECO:0000313" key="8">
    <source>
        <dbReference type="Proteomes" id="UP001430804"/>
    </source>
</evidence>
<keyword evidence="8" id="KW-1185">Reference proteome</keyword>
<feature type="transmembrane region" description="Helical" evidence="6">
    <location>
        <begin position="243"/>
        <end position="261"/>
    </location>
</feature>
<dbReference type="Pfam" id="PF02653">
    <property type="entry name" value="BPD_transp_2"/>
    <property type="match status" value="1"/>
</dbReference>
<keyword evidence="4 6" id="KW-1133">Transmembrane helix</keyword>
<feature type="transmembrane region" description="Helical" evidence="6">
    <location>
        <begin position="12"/>
        <end position="30"/>
    </location>
</feature>
<feature type="transmembrane region" description="Helical" evidence="6">
    <location>
        <begin position="207"/>
        <end position="231"/>
    </location>
</feature>
<protein>
    <submittedName>
        <fullName evidence="7">ABC transporter permease</fullName>
    </submittedName>
</protein>
<feature type="transmembrane region" description="Helical" evidence="6">
    <location>
        <begin position="69"/>
        <end position="89"/>
    </location>
</feature>
<feature type="transmembrane region" description="Helical" evidence="6">
    <location>
        <begin position="162"/>
        <end position="186"/>
    </location>
</feature>
<organism evidence="7 8">
    <name type="scientific">Pseudohoeflea coraliihabitans</name>
    <dbReference type="NCBI Taxonomy" id="2860393"/>
    <lineage>
        <taxon>Bacteria</taxon>
        <taxon>Pseudomonadati</taxon>
        <taxon>Pseudomonadota</taxon>
        <taxon>Alphaproteobacteria</taxon>
        <taxon>Hyphomicrobiales</taxon>
        <taxon>Rhizobiaceae</taxon>
        <taxon>Pseudohoeflea</taxon>
    </lineage>
</organism>
<dbReference type="RefSeq" id="WP_219203247.1">
    <property type="nucleotide sequence ID" value="NZ_JAHWQX010000004.1"/>
</dbReference>
<dbReference type="EMBL" id="JAHWQX010000004">
    <property type="protein sequence ID" value="MBW3098953.1"/>
    <property type="molecule type" value="Genomic_DNA"/>
</dbReference>